<dbReference type="Pfam" id="PF10593">
    <property type="entry name" value="Z1"/>
    <property type="match status" value="1"/>
</dbReference>
<dbReference type="InterPro" id="IPR018310">
    <property type="entry name" value="Put_endonuclease_Z1-dom"/>
</dbReference>
<sequence>MSKLNIATDGYCINKVIDRLKSKIGDTAAEQLKQTAVEVVQNCVDVYSTTFGSGDVGTTGTGIVSQPHKGKIADGTTGLIYGKVQSGKTNTTIATLALAQANHFRCFIVLTSDNTCLGEQTAGRFADQLKGGPVVFNWQQWRNDPEDFATNQLLDYIKDTGVVLVSTKNKSHLDNLLKVLKSVKASSVPTLIFDDEADNASPNTNEAKQAKKGKDTVPDSAIFEKIGNIRKEVANHIYLQITATPQSLLLQNINHPCKPVFCAALPQPGDSYIGGDLFFSDNSKYCCTKVELEELEQLKKQGGKINPGNNWDIPPGLRLSLCCFFLGSIYKIKSAKNSDAKYSFLAHIDHKRITHSTLEKVIRSFVVELDKALRGKLSATKREEAIKWLNQAYTELSETAKNLSPLNDLVIELEHELRNAIPKVIDASNPDKELKYSPGMNILIGGNRLGRGVTIEGLMITYYGRDAKQKTMDTVHQHARMFGYRQELLDVTRLFLPQHILEDFRAIHEADEGMRQAIGDDPNNINIQPVWVGSKLKPTRSNVLNPSAINAFTPGIAIFPPDPLWKASEIKEHTEHLTKLLEPYSDEDMLYEVDIDFLLNILSYMPSRPAGNYPWEDKRVQEVLKAMKNTAGIQQGRLNVRRGKETKGKGLRLKNRPAKDGSGTWRGTSGFTSPEWVNKAKQEYPNVPTLIVILEQGRKEDDWEGLPFYLPTLVLPKNKFVFMFNYSDTAEELEDNIDLQDSKTST</sequence>
<evidence type="ECO:0000256" key="1">
    <source>
        <dbReference type="SAM" id="MobiDB-lite"/>
    </source>
</evidence>
<feature type="region of interest" description="Disordered" evidence="1">
    <location>
        <begin position="196"/>
        <end position="216"/>
    </location>
</feature>
<comment type="caution">
    <text evidence="3">The sequence shown here is derived from an EMBL/GenBank/DDBJ whole genome shotgun (WGS) entry which is preliminary data.</text>
</comment>
<keyword evidence="4" id="KW-1185">Reference proteome</keyword>
<dbReference type="Proteomes" id="UP000623440">
    <property type="component" value="Unassembled WGS sequence"/>
</dbReference>
<evidence type="ECO:0000259" key="2">
    <source>
        <dbReference type="Pfam" id="PF10593"/>
    </source>
</evidence>
<proteinExistence type="predicted"/>
<accession>A0ABR8E1A4</accession>
<protein>
    <submittedName>
        <fullName evidence="3">Z1 domain-containing protein</fullName>
    </submittedName>
</protein>
<evidence type="ECO:0000313" key="3">
    <source>
        <dbReference type="EMBL" id="MBD2534373.1"/>
    </source>
</evidence>
<organism evidence="3 4">
    <name type="scientific">Nostoc flagelliforme FACHB-838</name>
    <dbReference type="NCBI Taxonomy" id="2692904"/>
    <lineage>
        <taxon>Bacteria</taxon>
        <taxon>Bacillati</taxon>
        <taxon>Cyanobacteriota</taxon>
        <taxon>Cyanophyceae</taxon>
        <taxon>Nostocales</taxon>
        <taxon>Nostocaceae</taxon>
        <taxon>Nostoc</taxon>
    </lineage>
</organism>
<name>A0ABR8E1A4_9NOSO</name>
<evidence type="ECO:0000313" key="4">
    <source>
        <dbReference type="Proteomes" id="UP000623440"/>
    </source>
</evidence>
<dbReference type="RefSeq" id="WP_190944876.1">
    <property type="nucleotide sequence ID" value="NZ_JACJSI010000156.1"/>
</dbReference>
<reference evidence="3 4" key="1">
    <citation type="journal article" date="2020" name="ISME J.">
        <title>Comparative genomics reveals insights into cyanobacterial evolution and habitat adaptation.</title>
        <authorList>
            <person name="Chen M.Y."/>
            <person name="Teng W.K."/>
            <person name="Zhao L."/>
            <person name="Hu C.X."/>
            <person name="Zhou Y.K."/>
            <person name="Han B.P."/>
            <person name="Song L.R."/>
            <person name="Shu W.S."/>
        </authorList>
    </citation>
    <scope>NUCLEOTIDE SEQUENCE [LARGE SCALE GENOMIC DNA]</scope>
    <source>
        <strain evidence="3 4">FACHB-838</strain>
    </source>
</reference>
<feature type="domain" description="Putative endonuclease Z1" evidence="2">
    <location>
        <begin position="317"/>
        <end position="540"/>
    </location>
</feature>
<gene>
    <name evidence="3" type="ORF">H6G97_34620</name>
</gene>
<dbReference type="EMBL" id="JACJSI010000156">
    <property type="protein sequence ID" value="MBD2534373.1"/>
    <property type="molecule type" value="Genomic_DNA"/>
</dbReference>
<feature type="region of interest" description="Disordered" evidence="1">
    <location>
        <begin position="644"/>
        <end position="669"/>
    </location>
</feature>